<evidence type="ECO:0000256" key="6">
    <source>
        <dbReference type="RuleBase" id="RU368003"/>
    </source>
</evidence>
<evidence type="ECO:0000256" key="1">
    <source>
        <dbReference type="ARBA" id="ARBA00004123"/>
    </source>
</evidence>
<dbReference type="Pfam" id="PF04000">
    <property type="entry name" value="Sas10_Utp3"/>
    <property type="match status" value="1"/>
</dbReference>
<protein>
    <recommendedName>
        <fullName evidence="6">Exosome complex protein</fullName>
    </recommendedName>
</protein>
<dbReference type="PANTHER" id="PTHR15341">
    <property type="entry name" value="SUN-COR STEROID HORMONE RECEPTOR CO-REPRESSOR"/>
    <property type="match status" value="1"/>
</dbReference>
<feature type="region of interest" description="Disordered" evidence="8">
    <location>
        <begin position="153"/>
        <end position="245"/>
    </location>
</feature>
<evidence type="ECO:0000256" key="4">
    <source>
        <dbReference type="ARBA" id="ARBA00022884"/>
    </source>
</evidence>
<dbReference type="OrthoDB" id="1421013at2759"/>
<gene>
    <name evidence="9" type="ORF">G7Y89_g7556</name>
</gene>
<dbReference type="InterPro" id="IPR011082">
    <property type="entry name" value="Exosome-assoc_fac/DNA_repair"/>
</dbReference>
<reference evidence="9 10" key="1">
    <citation type="submission" date="2020-03" db="EMBL/GenBank/DDBJ databases">
        <title>Draft Genome Sequence of Cudoniella acicularis.</title>
        <authorList>
            <person name="Buettner E."/>
            <person name="Kellner H."/>
        </authorList>
    </citation>
    <scope>NUCLEOTIDE SEQUENCE [LARGE SCALE GENOMIC DNA]</scope>
    <source>
        <strain evidence="9 10">DSM 108380</strain>
    </source>
</reference>
<evidence type="ECO:0000256" key="8">
    <source>
        <dbReference type="SAM" id="MobiDB-lite"/>
    </source>
</evidence>
<name>A0A8H4RJW2_9HELO</name>
<proteinExistence type="inferred from homology"/>
<keyword evidence="7" id="KW-0175">Coiled coil</keyword>
<dbReference type="GO" id="GO:0003677">
    <property type="term" value="F:DNA binding"/>
    <property type="evidence" value="ECO:0007669"/>
    <property type="project" value="TreeGrafter"/>
</dbReference>
<evidence type="ECO:0000256" key="5">
    <source>
        <dbReference type="ARBA" id="ARBA00023242"/>
    </source>
</evidence>
<keyword evidence="3 6" id="KW-0698">rRNA processing</keyword>
<feature type="compositionally biased region" description="Acidic residues" evidence="8">
    <location>
        <begin position="168"/>
        <end position="187"/>
    </location>
</feature>
<sequence>MDSTKVLSLLEQLDDEIDDLEDSLAPLLKTALAESASKLPLLDKAKLYVLVTYAIESVLFSYLRLNGVKAREHPVFTELTRVKQYFDKIKATENPPVTARAMTLDKVVAARFLKPDLAAAEKDALQAAEKKAKERARAHIKFEELSKNIEERENVKKRKTAETGPLPADDDEPSSDSDSSSDLDVQDAMDIPEAPPSIAKSPRKRRKVEAKFDPVATSSPVTRSKKNQGKKKAAKNPKKTKRKSA</sequence>
<organism evidence="9 10">
    <name type="scientific">Cudoniella acicularis</name>
    <dbReference type="NCBI Taxonomy" id="354080"/>
    <lineage>
        <taxon>Eukaryota</taxon>
        <taxon>Fungi</taxon>
        <taxon>Dikarya</taxon>
        <taxon>Ascomycota</taxon>
        <taxon>Pezizomycotina</taxon>
        <taxon>Leotiomycetes</taxon>
        <taxon>Helotiales</taxon>
        <taxon>Tricladiaceae</taxon>
        <taxon>Cudoniella</taxon>
    </lineage>
</organism>
<feature type="compositionally biased region" description="Basic residues" evidence="8">
    <location>
        <begin position="223"/>
        <end position="245"/>
    </location>
</feature>
<comment type="caution">
    <text evidence="9">The sequence shown here is derived from an EMBL/GenBank/DDBJ whole genome shotgun (WGS) entry which is preliminary data.</text>
</comment>
<evidence type="ECO:0000313" key="10">
    <source>
        <dbReference type="Proteomes" id="UP000566819"/>
    </source>
</evidence>
<keyword evidence="10" id="KW-1185">Reference proteome</keyword>
<dbReference type="PANTHER" id="PTHR15341:SF3">
    <property type="entry name" value="NUCLEAR NUCLEIC ACID-BINDING PROTEIN C1D"/>
    <property type="match status" value="1"/>
</dbReference>
<evidence type="ECO:0000313" key="9">
    <source>
        <dbReference type="EMBL" id="KAF4630586.1"/>
    </source>
</evidence>
<dbReference type="GO" id="GO:0005730">
    <property type="term" value="C:nucleolus"/>
    <property type="evidence" value="ECO:0007669"/>
    <property type="project" value="TreeGrafter"/>
</dbReference>
<feature type="coiled-coil region" evidence="7">
    <location>
        <begin position="3"/>
        <end position="30"/>
    </location>
</feature>
<comment type="similarity">
    <text evidence="2 6">Belongs to the C1D family.</text>
</comment>
<accession>A0A8H4RJW2</accession>
<evidence type="ECO:0000256" key="3">
    <source>
        <dbReference type="ARBA" id="ARBA00022552"/>
    </source>
</evidence>
<dbReference type="GO" id="GO:0000178">
    <property type="term" value="C:exosome (RNase complex)"/>
    <property type="evidence" value="ECO:0007669"/>
    <property type="project" value="TreeGrafter"/>
</dbReference>
<comment type="function">
    <text evidence="6">Required for exosome-dependent processing of pre-rRNA and small nucleolar RNA (snRNA) precursors. Involved in processing of 35S pre-rRNA at the A0, A1 and A2 sites.</text>
</comment>
<comment type="subcellular location">
    <subcellularLocation>
        <location evidence="1 6">Nucleus</location>
    </subcellularLocation>
</comment>
<evidence type="ECO:0000256" key="7">
    <source>
        <dbReference type="SAM" id="Coils"/>
    </source>
</evidence>
<dbReference type="EMBL" id="JAAMPI010000535">
    <property type="protein sequence ID" value="KAF4630586.1"/>
    <property type="molecule type" value="Genomic_DNA"/>
</dbReference>
<dbReference type="AlphaFoldDB" id="A0A8H4RJW2"/>
<dbReference type="GO" id="GO:0003723">
    <property type="term" value="F:RNA binding"/>
    <property type="evidence" value="ECO:0007669"/>
    <property type="project" value="UniProtKB-UniRule"/>
</dbReference>
<dbReference type="Proteomes" id="UP000566819">
    <property type="component" value="Unassembled WGS sequence"/>
</dbReference>
<dbReference type="GO" id="GO:0010468">
    <property type="term" value="P:regulation of gene expression"/>
    <property type="evidence" value="ECO:0007669"/>
    <property type="project" value="TreeGrafter"/>
</dbReference>
<dbReference type="GO" id="GO:0000460">
    <property type="term" value="P:maturation of 5.8S rRNA"/>
    <property type="evidence" value="ECO:0007669"/>
    <property type="project" value="TreeGrafter"/>
</dbReference>
<keyword evidence="4 6" id="KW-0694">RNA-binding</keyword>
<keyword evidence="5 6" id="KW-0539">Nucleus</keyword>
<dbReference type="InterPro" id="IPR007146">
    <property type="entry name" value="Sas10/Utp3/C1D"/>
</dbReference>
<evidence type="ECO:0000256" key="2">
    <source>
        <dbReference type="ARBA" id="ARBA00009154"/>
    </source>
</evidence>